<dbReference type="OrthoDB" id="14911at2759"/>
<dbReference type="STRING" id="667725.A0A0L0FSR9"/>
<gene>
    <name evidence="9" type="ORF">SARC_07775</name>
</gene>
<dbReference type="PROSITE" id="PS50035">
    <property type="entry name" value="PLD"/>
    <property type="match status" value="1"/>
</dbReference>
<evidence type="ECO:0000256" key="2">
    <source>
        <dbReference type="ARBA" id="ARBA00022723"/>
    </source>
</evidence>
<dbReference type="GO" id="GO:0005886">
    <property type="term" value="C:plasma membrane"/>
    <property type="evidence" value="ECO:0007669"/>
    <property type="project" value="TreeGrafter"/>
</dbReference>
<dbReference type="GO" id="GO:0009395">
    <property type="term" value="P:phospholipid catabolic process"/>
    <property type="evidence" value="ECO:0007669"/>
    <property type="project" value="TreeGrafter"/>
</dbReference>
<evidence type="ECO:0000256" key="4">
    <source>
        <dbReference type="ARBA" id="ARBA00022801"/>
    </source>
</evidence>
<evidence type="ECO:0000256" key="7">
    <source>
        <dbReference type="ARBA" id="ARBA00023098"/>
    </source>
</evidence>
<dbReference type="GO" id="GO:0004630">
    <property type="term" value="F:phospholipase D activity"/>
    <property type="evidence" value="ECO:0007669"/>
    <property type="project" value="UniProtKB-EC"/>
</dbReference>
<dbReference type="InterPro" id="IPR024632">
    <property type="entry name" value="PLipase_D_C"/>
</dbReference>
<keyword evidence="6" id="KW-0442">Lipid degradation</keyword>
<protein>
    <recommendedName>
        <fullName evidence="1">phospholipase D</fullName>
        <ecNumber evidence="1">3.1.4.4</ecNumber>
    </recommendedName>
</protein>
<dbReference type="PANTHER" id="PTHR18896">
    <property type="entry name" value="PHOSPHOLIPASE D"/>
    <property type="match status" value="1"/>
</dbReference>
<dbReference type="RefSeq" id="XP_014153754.1">
    <property type="nucleotide sequence ID" value="XM_014298279.1"/>
</dbReference>
<sequence>MYGRSLQLNTAQESPGMTSTVELVTQIELKIRAGKRFAVYCLIPMFCESWPQEATPQEILHFQFRTYEFMYKRIAKAIQDAGVPDAHPLDYLQFFCLGCRETLEGSQHTAEPTSATEGSLQRKLNYSRRYMAYVHSKMMIVDDEYIMVGSANINERSLAGDRDTELSTGMFQPEHVTEEMDDGTFKLPFGDVASFRRSLWAEHAKSTAGNPLLDAPESVECVRYIRGVASANWDRYMSKEVVDMDEHLMPYPLEVLQDGTVQSIDGVEKYPDTDAAIVGLSANLVPDLLTS</sequence>
<dbReference type="GO" id="GO:0046872">
    <property type="term" value="F:metal ion binding"/>
    <property type="evidence" value="ECO:0007669"/>
    <property type="project" value="UniProtKB-KW"/>
</dbReference>
<evidence type="ECO:0000256" key="6">
    <source>
        <dbReference type="ARBA" id="ARBA00022963"/>
    </source>
</evidence>
<dbReference type="EMBL" id="KQ242234">
    <property type="protein sequence ID" value="KNC79852.1"/>
    <property type="molecule type" value="Genomic_DNA"/>
</dbReference>
<dbReference type="SMART" id="SM00155">
    <property type="entry name" value="PLDc"/>
    <property type="match status" value="1"/>
</dbReference>
<organism evidence="9 10">
    <name type="scientific">Sphaeroforma arctica JP610</name>
    <dbReference type="NCBI Taxonomy" id="667725"/>
    <lineage>
        <taxon>Eukaryota</taxon>
        <taxon>Ichthyosporea</taxon>
        <taxon>Ichthyophonida</taxon>
        <taxon>Sphaeroforma</taxon>
    </lineage>
</organism>
<keyword evidence="4" id="KW-0378">Hydrolase</keyword>
<dbReference type="AlphaFoldDB" id="A0A0L0FSR9"/>
<dbReference type="InterPro" id="IPR015679">
    <property type="entry name" value="PLipase_D_fam"/>
</dbReference>
<keyword evidence="10" id="KW-1185">Reference proteome</keyword>
<evidence type="ECO:0000256" key="1">
    <source>
        <dbReference type="ARBA" id="ARBA00012027"/>
    </source>
</evidence>
<evidence type="ECO:0000313" key="10">
    <source>
        <dbReference type="Proteomes" id="UP000054560"/>
    </source>
</evidence>
<evidence type="ECO:0000313" key="9">
    <source>
        <dbReference type="EMBL" id="KNC79852.1"/>
    </source>
</evidence>
<dbReference type="Proteomes" id="UP000054560">
    <property type="component" value="Unassembled WGS sequence"/>
</dbReference>
<reference evidence="9 10" key="1">
    <citation type="submission" date="2011-02" db="EMBL/GenBank/DDBJ databases">
        <title>The Genome Sequence of Sphaeroforma arctica JP610.</title>
        <authorList>
            <consortium name="The Broad Institute Genome Sequencing Platform"/>
            <person name="Russ C."/>
            <person name="Cuomo C."/>
            <person name="Young S.K."/>
            <person name="Zeng Q."/>
            <person name="Gargeya S."/>
            <person name="Alvarado L."/>
            <person name="Berlin A."/>
            <person name="Chapman S.B."/>
            <person name="Chen Z."/>
            <person name="Freedman E."/>
            <person name="Gellesch M."/>
            <person name="Goldberg J."/>
            <person name="Griggs A."/>
            <person name="Gujja S."/>
            <person name="Heilman E."/>
            <person name="Heiman D."/>
            <person name="Howarth C."/>
            <person name="Mehta T."/>
            <person name="Neiman D."/>
            <person name="Pearson M."/>
            <person name="Roberts A."/>
            <person name="Saif S."/>
            <person name="Shea T."/>
            <person name="Shenoy N."/>
            <person name="Sisk P."/>
            <person name="Stolte C."/>
            <person name="Sykes S."/>
            <person name="White J."/>
            <person name="Yandava C."/>
            <person name="Burger G."/>
            <person name="Gray M.W."/>
            <person name="Holland P.W.H."/>
            <person name="King N."/>
            <person name="Lang F.B.F."/>
            <person name="Roger A.J."/>
            <person name="Ruiz-Trillo I."/>
            <person name="Haas B."/>
            <person name="Nusbaum C."/>
            <person name="Birren B."/>
        </authorList>
    </citation>
    <scope>NUCLEOTIDE SEQUENCE [LARGE SCALE GENOMIC DNA]</scope>
    <source>
        <strain evidence="9 10">JP610</strain>
    </source>
</reference>
<dbReference type="PANTHER" id="PTHR18896:SF60">
    <property type="entry name" value="PHOSPHOLIPASE D"/>
    <property type="match status" value="1"/>
</dbReference>
<keyword evidence="7" id="KW-0443">Lipid metabolism</keyword>
<evidence type="ECO:0000256" key="3">
    <source>
        <dbReference type="ARBA" id="ARBA00022737"/>
    </source>
</evidence>
<dbReference type="GeneID" id="25908279"/>
<keyword evidence="5" id="KW-0106">Calcium</keyword>
<dbReference type="InterPro" id="IPR001736">
    <property type="entry name" value="PLipase_D/transphosphatidylase"/>
</dbReference>
<feature type="domain" description="PLD phosphodiesterase" evidence="8">
    <location>
        <begin position="130"/>
        <end position="157"/>
    </location>
</feature>
<keyword evidence="2" id="KW-0479">Metal-binding</keyword>
<accession>A0A0L0FSR9</accession>
<evidence type="ECO:0000256" key="5">
    <source>
        <dbReference type="ARBA" id="ARBA00022837"/>
    </source>
</evidence>
<keyword evidence="3" id="KW-0677">Repeat</keyword>
<evidence type="ECO:0000259" key="8">
    <source>
        <dbReference type="PROSITE" id="PS50035"/>
    </source>
</evidence>
<dbReference type="Gene3D" id="3.30.870.10">
    <property type="entry name" value="Endonuclease Chain A"/>
    <property type="match status" value="1"/>
</dbReference>
<dbReference type="eggNOG" id="KOG1329">
    <property type="taxonomic scope" value="Eukaryota"/>
</dbReference>
<dbReference type="SUPFAM" id="SSF56024">
    <property type="entry name" value="Phospholipase D/nuclease"/>
    <property type="match status" value="1"/>
</dbReference>
<proteinExistence type="predicted"/>
<name>A0A0L0FSR9_9EUKA</name>
<dbReference type="Pfam" id="PF00614">
    <property type="entry name" value="PLDc"/>
    <property type="match status" value="1"/>
</dbReference>
<dbReference type="EC" id="3.1.4.4" evidence="1"/>
<dbReference type="Pfam" id="PF12357">
    <property type="entry name" value="PLD_C"/>
    <property type="match status" value="1"/>
</dbReference>